<organism evidence="1 2">
    <name type="scientific">Floccifex porci</name>
    <dbReference type="NCBI Taxonomy" id="2606629"/>
    <lineage>
        <taxon>Bacteria</taxon>
        <taxon>Bacillati</taxon>
        <taxon>Bacillota</taxon>
        <taxon>Erysipelotrichia</taxon>
        <taxon>Erysipelotrichales</taxon>
        <taxon>Erysipelotrichaceae</taxon>
        <taxon>Floccifex</taxon>
    </lineage>
</organism>
<comment type="caution">
    <text evidence="1">The sequence shown here is derived from an EMBL/GenBank/DDBJ whole genome shotgun (WGS) entry which is preliminary data.</text>
</comment>
<protein>
    <submittedName>
        <fullName evidence="1">Methionine synthase</fullName>
    </submittedName>
</protein>
<dbReference type="AlphaFoldDB" id="A0A7X2N1D9"/>
<reference evidence="1 2" key="1">
    <citation type="submission" date="2019-08" db="EMBL/GenBank/DDBJ databases">
        <title>In-depth cultivation of the pig gut microbiome towards novel bacterial diversity and tailored functional studies.</title>
        <authorList>
            <person name="Wylensek D."/>
            <person name="Hitch T.C.A."/>
            <person name="Clavel T."/>
        </authorList>
    </citation>
    <scope>NUCLEOTIDE SEQUENCE [LARGE SCALE GENOMIC DNA]</scope>
    <source>
        <strain evidence="1 2">LKV-178-WT-2G</strain>
    </source>
</reference>
<evidence type="ECO:0000313" key="1">
    <source>
        <dbReference type="EMBL" id="MSS00714.1"/>
    </source>
</evidence>
<name>A0A7X2N1D9_9FIRM</name>
<dbReference type="EMBL" id="VUMM01000001">
    <property type="protein sequence ID" value="MSS00714.1"/>
    <property type="molecule type" value="Genomic_DNA"/>
</dbReference>
<dbReference type="GO" id="GO:0008705">
    <property type="term" value="F:methionine synthase activity"/>
    <property type="evidence" value="ECO:0007669"/>
    <property type="project" value="InterPro"/>
</dbReference>
<keyword evidence="2" id="KW-1185">Reference proteome</keyword>
<dbReference type="SUPFAM" id="SSF56507">
    <property type="entry name" value="Methionine synthase activation domain-like"/>
    <property type="match status" value="1"/>
</dbReference>
<dbReference type="InterPro" id="IPR037010">
    <property type="entry name" value="VitB12-dep_Met_synth_activ_sf"/>
</dbReference>
<evidence type="ECO:0000313" key="2">
    <source>
        <dbReference type="Proteomes" id="UP000470082"/>
    </source>
</evidence>
<sequence length="222" mass="25498">MYNISMTFKINIPIQQVLYYLGYKDQKLDSHLLDDINSCIQIVLENMDIKYTYKLFDLKKDALQIPGKTIQELMDQSTFLFVFAVTLGHKVDRIVYQNQIKDVSKALLLDACCNAAIEQVCDLIESQLIDYYQKDHLFVSDRFSPGYGDFPLNYQSTLCQILDTSRKIGLHISDHLILIPKKSVTAVCAISDKPFTHRLKGCENCNLFFNCSLRKRGMNCGN</sequence>
<dbReference type="Proteomes" id="UP000470082">
    <property type="component" value="Unassembled WGS sequence"/>
</dbReference>
<proteinExistence type="predicted"/>
<accession>A0A7X2N1D9</accession>
<dbReference type="Gene3D" id="3.40.109.40">
    <property type="match status" value="1"/>
</dbReference>
<gene>
    <name evidence="1" type="ORF">FYJ50_01035</name>
</gene>